<dbReference type="NCBIfam" id="TIGR03466">
    <property type="entry name" value="HpnA"/>
    <property type="match status" value="1"/>
</dbReference>
<name>A0A1W1I4V4_9BACT</name>
<reference evidence="2 3" key="1">
    <citation type="submission" date="2017-03" db="EMBL/GenBank/DDBJ databases">
        <authorList>
            <person name="Afonso C.L."/>
            <person name="Miller P.J."/>
            <person name="Scott M.A."/>
            <person name="Spackman E."/>
            <person name="Goraichik I."/>
            <person name="Dimitrov K.M."/>
            <person name="Suarez D.L."/>
            <person name="Swayne D.E."/>
        </authorList>
    </citation>
    <scope>NUCLEOTIDE SEQUENCE [LARGE SCALE GENOMIC DNA]</scope>
    <source>
        <strain evidence="2">Genome sequencing of Nitrospira japonica strain NJ11</strain>
    </source>
</reference>
<proteinExistence type="predicted"/>
<dbReference type="InterPro" id="IPR036291">
    <property type="entry name" value="NAD(P)-bd_dom_sf"/>
</dbReference>
<dbReference type="CDD" id="cd05228">
    <property type="entry name" value="AR_FR_like_1_SDR_e"/>
    <property type="match status" value="1"/>
</dbReference>
<dbReference type="AlphaFoldDB" id="A0A1W1I4V4"/>
<dbReference type="OrthoDB" id="9803010at2"/>
<dbReference type="InterPro" id="IPR051783">
    <property type="entry name" value="NAD(P)-dependent_oxidoreduct"/>
</dbReference>
<dbReference type="GO" id="GO:0004029">
    <property type="term" value="F:aldehyde dehydrogenase (NAD+) activity"/>
    <property type="evidence" value="ECO:0007669"/>
    <property type="project" value="TreeGrafter"/>
</dbReference>
<keyword evidence="2" id="KW-0560">Oxidoreductase</keyword>
<keyword evidence="3" id="KW-1185">Reference proteome</keyword>
<feature type="domain" description="NAD-dependent epimerase/dehydratase" evidence="1">
    <location>
        <begin position="3"/>
        <end position="229"/>
    </location>
</feature>
<sequence length="328" mass="35588">MKVLVTGASGFVGGAVARALVQAGTEVRLLVRADSDRQNFDGLPVEPVTGDLRDQASLRRALSGCRQLYHIAAHYALWAKDPSIFYDVNVTGTKNMLEAARSVGIERTVYCSTIGAIGLPPEGGVGTETTPVSLDQMAGHYKRSKFLAEQEVLKLAKDGLPVVIVNPSAPVGAGDVKPTPTGQVIVDFMKGRMPAYIETGMNLIDVDDVAAGHLLAMEKGRQGERYILGNKNLMLREVFEILSRLTGVKAPTLRLPRLAVLPLAYGNQWIAALTGRTPRIPLEGVKMAKYKMHYDCSKALRELGLPQTPPEVALEKAVRWFRTHGYAS</sequence>
<gene>
    <name evidence="2" type="primary">dfrA</name>
    <name evidence="2" type="ORF">NSJP_1681</name>
</gene>
<evidence type="ECO:0000313" key="3">
    <source>
        <dbReference type="Proteomes" id="UP000192042"/>
    </source>
</evidence>
<protein>
    <submittedName>
        <fullName evidence="2">Putative dihydroflavonol-4-reductase</fullName>
        <ecNumber evidence="2">1.1.1.219</ecNumber>
    </submittedName>
</protein>
<dbReference type="Proteomes" id="UP000192042">
    <property type="component" value="Chromosome I"/>
</dbReference>
<dbReference type="FunFam" id="3.40.50.720:FF:000425">
    <property type="entry name" value="NAD(P)-binding Rossmann-fold superfamily protein"/>
    <property type="match status" value="1"/>
</dbReference>
<evidence type="ECO:0000313" key="2">
    <source>
        <dbReference type="EMBL" id="SLM47853.1"/>
    </source>
</evidence>
<dbReference type="GO" id="GO:0045552">
    <property type="term" value="F:dihydroflavanol 4-reductase activity"/>
    <property type="evidence" value="ECO:0007669"/>
    <property type="project" value="UniProtKB-EC"/>
</dbReference>
<dbReference type="KEGG" id="nja:NSJP_1681"/>
<dbReference type="SUPFAM" id="SSF51735">
    <property type="entry name" value="NAD(P)-binding Rossmann-fold domains"/>
    <property type="match status" value="1"/>
</dbReference>
<dbReference type="InterPro" id="IPR017829">
    <property type="entry name" value="Hopanoid-assoc_sugar_epimerase"/>
</dbReference>
<dbReference type="Gene3D" id="3.40.50.720">
    <property type="entry name" value="NAD(P)-binding Rossmann-like Domain"/>
    <property type="match status" value="1"/>
</dbReference>
<dbReference type="EC" id="1.1.1.219" evidence="2"/>
<dbReference type="Pfam" id="PF01370">
    <property type="entry name" value="Epimerase"/>
    <property type="match status" value="1"/>
</dbReference>
<dbReference type="STRING" id="1325564.NSJP_1681"/>
<dbReference type="GO" id="GO:0005737">
    <property type="term" value="C:cytoplasm"/>
    <property type="evidence" value="ECO:0007669"/>
    <property type="project" value="TreeGrafter"/>
</dbReference>
<dbReference type="PANTHER" id="PTHR48079:SF6">
    <property type="entry name" value="NAD(P)-BINDING DOMAIN-CONTAINING PROTEIN-RELATED"/>
    <property type="match status" value="1"/>
</dbReference>
<evidence type="ECO:0000259" key="1">
    <source>
        <dbReference type="Pfam" id="PF01370"/>
    </source>
</evidence>
<organism evidence="2 3">
    <name type="scientific">Nitrospira japonica</name>
    <dbReference type="NCBI Taxonomy" id="1325564"/>
    <lineage>
        <taxon>Bacteria</taxon>
        <taxon>Pseudomonadati</taxon>
        <taxon>Nitrospirota</taxon>
        <taxon>Nitrospiria</taxon>
        <taxon>Nitrospirales</taxon>
        <taxon>Nitrospiraceae</taxon>
        <taxon>Nitrospira</taxon>
    </lineage>
</organism>
<accession>A0A1W1I4V4</accession>
<dbReference type="InterPro" id="IPR001509">
    <property type="entry name" value="Epimerase_deHydtase"/>
</dbReference>
<dbReference type="RefSeq" id="WP_080886325.1">
    <property type="nucleotide sequence ID" value="NZ_LT828648.1"/>
</dbReference>
<dbReference type="EMBL" id="LT828648">
    <property type="protein sequence ID" value="SLM47853.1"/>
    <property type="molecule type" value="Genomic_DNA"/>
</dbReference>
<dbReference type="PANTHER" id="PTHR48079">
    <property type="entry name" value="PROTEIN YEEZ"/>
    <property type="match status" value="1"/>
</dbReference>